<dbReference type="eggNOG" id="COG0345">
    <property type="taxonomic scope" value="Bacteria"/>
</dbReference>
<keyword evidence="3 6" id="KW-0521">NADP</keyword>
<dbReference type="PANTHER" id="PTHR11645">
    <property type="entry name" value="PYRROLINE-5-CARBOXYLATE REDUCTASE"/>
    <property type="match status" value="1"/>
</dbReference>
<keyword evidence="12" id="KW-1185">Reference proteome</keyword>
<dbReference type="InterPro" id="IPR000304">
    <property type="entry name" value="Pyrroline-COOH_reductase"/>
</dbReference>
<evidence type="ECO:0000259" key="9">
    <source>
        <dbReference type="Pfam" id="PF03807"/>
    </source>
</evidence>
<dbReference type="InterPro" id="IPR028939">
    <property type="entry name" value="P5C_Rdtase_cat_N"/>
</dbReference>
<comment type="catalytic activity">
    <reaction evidence="6">
        <text>L-proline + NAD(+) = (S)-1-pyrroline-5-carboxylate + NADH + 2 H(+)</text>
        <dbReference type="Rhea" id="RHEA:14105"/>
        <dbReference type="ChEBI" id="CHEBI:15378"/>
        <dbReference type="ChEBI" id="CHEBI:17388"/>
        <dbReference type="ChEBI" id="CHEBI:57540"/>
        <dbReference type="ChEBI" id="CHEBI:57945"/>
        <dbReference type="ChEBI" id="CHEBI:60039"/>
        <dbReference type="EC" id="1.5.1.2"/>
    </reaction>
</comment>
<keyword evidence="6" id="KW-0963">Cytoplasm</keyword>
<dbReference type="InterPro" id="IPR008927">
    <property type="entry name" value="6-PGluconate_DH-like_C_sf"/>
</dbReference>
<dbReference type="STRING" id="553973.CLOHYLEM_06124"/>
<dbReference type="HAMAP" id="MF_01925">
    <property type="entry name" value="P5C_reductase"/>
    <property type="match status" value="1"/>
</dbReference>
<comment type="similarity">
    <text evidence="1 6">Belongs to the pyrroline-5-carboxylate reductase family.</text>
</comment>
<keyword evidence="2 6" id="KW-0641">Proline biosynthesis</keyword>
<dbReference type="InterPro" id="IPR029036">
    <property type="entry name" value="P5CR_dimer"/>
</dbReference>
<feature type="domain" description="Pyrroline-5-carboxylate reductase dimerisation" evidence="10">
    <location>
        <begin position="169"/>
        <end position="273"/>
    </location>
</feature>
<dbReference type="FunFam" id="1.10.3730.10:FF:000001">
    <property type="entry name" value="Pyrroline-5-carboxylate reductase"/>
    <property type="match status" value="1"/>
</dbReference>
<keyword evidence="6" id="KW-0028">Amino-acid biosynthesis</keyword>
<evidence type="ECO:0000256" key="3">
    <source>
        <dbReference type="ARBA" id="ARBA00022857"/>
    </source>
</evidence>
<dbReference type="EC" id="1.5.1.2" evidence="6 7"/>
<evidence type="ECO:0000256" key="7">
    <source>
        <dbReference type="NCBIfam" id="TIGR00112"/>
    </source>
</evidence>
<dbReference type="UniPathway" id="UPA00098">
    <property type="reaction ID" value="UER00361"/>
</dbReference>
<dbReference type="PIRSF" id="PIRSF000193">
    <property type="entry name" value="Pyrrol-5-carb_rd"/>
    <property type="match status" value="1"/>
</dbReference>
<dbReference type="Pfam" id="PF14748">
    <property type="entry name" value="P5CR_dimer"/>
    <property type="match status" value="1"/>
</dbReference>
<dbReference type="SUPFAM" id="SSF48179">
    <property type="entry name" value="6-phosphogluconate dehydrogenase C-terminal domain-like"/>
    <property type="match status" value="1"/>
</dbReference>
<dbReference type="GO" id="GO:0004735">
    <property type="term" value="F:pyrroline-5-carboxylate reductase activity"/>
    <property type="evidence" value="ECO:0007669"/>
    <property type="project" value="UniProtKB-UniRule"/>
</dbReference>
<comment type="catalytic activity">
    <reaction evidence="6">
        <text>L-proline + NADP(+) = (S)-1-pyrroline-5-carboxylate + NADPH + 2 H(+)</text>
        <dbReference type="Rhea" id="RHEA:14109"/>
        <dbReference type="ChEBI" id="CHEBI:15378"/>
        <dbReference type="ChEBI" id="CHEBI:17388"/>
        <dbReference type="ChEBI" id="CHEBI:57783"/>
        <dbReference type="ChEBI" id="CHEBI:58349"/>
        <dbReference type="ChEBI" id="CHEBI:60039"/>
        <dbReference type="EC" id="1.5.1.2"/>
    </reaction>
</comment>
<evidence type="ECO:0000313" key="12">
    <source>
        <dbReference type="Proteomes" id="UP000004893"/>
    </source>
</evidence>
<comment type="subcellular location">
    <subcellularLocation>
        <location evidence="6">Cytoplasm</location>
    </subcellularLocation>
</comment>
<sequence>MDQRKEKIMITKKIGIIGCGNMGGAILYGALKSGVLPKENAYVYDLNPAMMKKARGWGVNLAKDDEDVCKNSDIVLLAVKPQNAAEALAQCKDALDGKAMMSIVAGVTVERLRAMINGSLRILRIMPNTPAMVFEGAFALCSDNDFSEEELQEAQQIYSSIGVVELVPEVLIDAVCGLSGGGPAYAAMFIEAMADGGVKQGLPRATAYRLAAQTCLGTAKMILEMDIHPGQLKDMVTSPGGTTIEGCEALEKGGMRAAVMECINAGTEKSRRL</sequence>
<evidence type="ECO:0000256" key="5">
    <source>
        <dbReference type="ARBA" id="ARBA00058118"/>
    </source>
</evidence>
<evidence type="ECO:0000259" key="10">
    <source>
        <dbReference type="Pfam" id="PF14748"/>
    </source>
</evidence>
<dbReference type="HOGENOM" id="CLU_042344_3_1_9"/>
<feature type="binding site" evidence="8">
    <location>
        <begin position="78"/>
        <end position="81"/>
    </location>
    <ligand>
        <name>NADP(+)</name>
        <dbReference type="ChEBI" id="CHEBI:58349"/>
    </ligand>
</feature>
<evidence type="ECO:0000313" key="11">
    <source>
        <dbReference type="EMBL" id="EEG74117.1"/>
    </source>
</evidence>
<dbReference type="EMBL" id="ABYI02000022">
    <property type="protein sequence ID" value="EEG74117.1"/>
    <property type="molecule type" value="Genomic_DNA"/>
</dbReference>
<dbReference type="Pfam" id="PF03807">
    <property type="entry name" value="F420_oxidored"/>
    <property type="match status" value="1"/>
</dbReference>
<evidence type="ECO:0000256" key="1">
    <source>
        <dbReference type="ARBA" id="ARBA00005525"/>
    </source>
</evidence>
<reference evidence="11" key="2">
    <citation type="submission" date="2013-06" db="EMBL/GenBank/DDBJ databases">
        <title>Draft genome sequence of Clostridium hylemonae (DSM 15053).</title>
        <authorList>
            <person name="Sudarsanam P."/>
            <person name="Ley R."/>
            <person name="Guruge J."/>
            <person name="Turnbaugh P.J."/>
            <person name="Mahowald M."/>
            <person name="Liep D."/>
            <person name="Gordon J."/>
        </authorList>
    </citation>
    <scope>NUCLEOTIDE SEQUENCE</scope>
    <source>
        <strain evidence="11">DSM 15053</strain>
    </source>
</reference>
<comment type="caution">
    <text evidence="11">The sequence shown here is derived from an EMBL/GenBank/DDBJ whole genome shotgun (WGS) entry which is preliminary data.</text>
</comment>
<comment type="pathway">
    <text evidence="6">Amino-acid biosynthesis; L-proline biosynthesis; L-proline from L-glutamate 5-semialdehyde: step 1/1.</text>
</comment>
<dbReference type="Gene3D" id="3.40.50.720">
    <property type="entry name" value="NAD(P)-binding Rossmann-like Domain"/>
    <property type="match status" value="1"/>
</dbReference>
<feature type="binding site" evidence="8">
    <location>
        <begin position="17"/>
        <end position="22"/>
    </location>
    <ligand>
        <name>NADP(+)</name>
        <dbReference type="ChEBI" id="CHEBI:58349"/>
    </ligand>
</feature>
<evidence type="ECO:0000256" key="4">
    <source>
        <dbReference type="ARBA" id="ARBA00023002"/>
    </source>
</evidence>
<evidence type="ECO:0000256" key="2">
    <source>
        <dbReference type="ARBA" id="ARBA00022650"/>
    </source>
</evidence>
<evidence type="ECO:0000256" key="6">
    <source>
        <dbReference type="HAMAP-Rule" id="MF_01925"/>
    </source>
</evidence>
<accession>C0C1V3</accession>
<protein>
    <recommendedName>
        <fullName evidence="6 7">Pyrroline-5-carboxylate reductase</fullName>
        <shortName evidence="6">P5C reductase</shortName>
        <shortName evidence="6">P5CR</shortName>
        <ecNumber evidence="6 7">1.5.1.2</ecNumber>
    </recommendedName>
    <alternativeName>
        <fullName evidence="6">PCA reductase</fullName>
    </alternativeName>
</protein>
<dbReference type="GO" id="GO:0005737">
    <property type="term" value="C:cytoplasm"/>
    <property type="evidence" value="ECO:0007669"/>
    <property type="project" value="UniProtKB-SubCell"/>
</dbReference>
<gene>
    <name evidence="6 11" type="primary">proC</name>
    <name evidence="11" type="ORF">CLOHYLEM_06124</name>
</gene>
<comment type="function">
    <text evidence="5 6">Catalyzes the reduction of 1-pyrroline-5-carboxylate (PCA) to L-proline.</text>
</comment>
<evidence type="ECO:0000256" key="8">
    <source>
        <dbReference type="PIRSR" id="PIRSR000193-1"/>
    </source>
</evidence>
<dbReference type="InterPro" id="IPR036291">
    <property type="entry name" value="NAD(P)-bd_dom_sf"/>
</dbReference>
<name>C0C1V3_9FIRM</name>
<dbReference type="SUPFAM" id="SSF51735">
    <property type="entry name" value="NAD(P)-binding Rossmann-fold domains"/>
    <property type="match status" value="1"/>
</dbReference>
<dbReference type="Proteomes" id="UP000004893">
    <property type="component" value="Unassembled WGS sequence"/>
</dbReference>
<dbReference type="GO" id="GO:0055129">
    <property type="term" value="P:L-proline biosynthetic process"/>
    <property type="evidence" value="ECO:0007669"/>
    <property type="project" value="UniProtKB-UniRule"/>
</dbReference>
<dbReference type="PANTHER" id="PTHR11645:SF0">
    <property type="entry name" value="PYRROLINE-5-CARBOXYLATE REDUCTASE 3"/>
    <property type="match status" value="1"/>
</dbReference>
<dbReference type="AlphaFoldDB" id="C0C1V3"/>
<proteinExistence type="inferred from homology"/>
<organism evidence="11 12">
    <name type="scientific">[Clostridium] hylemonae DSM 15053</name>
    <dbReference type="NCBI Taxonomy" id="553973"/>
    <lineage>
        <taxon>Bacteria</taxon>
        <taxon>Bacillati</taxon>
        <taxon>Bacillota</taxon>
        <taxon>Clostridia</taxon>
        <taxon>Lachnospirales</taxon>
        <taxon>Lachnospiraceae</taxon>
    </lineage>
</organism>
<feature type="domain" description="Pyrroline-5-carboxylate reductase catalytic N-terminal" evidence="9">
    <location>
        <begin position="13"/>
        <end position="106"/>
    </location>
</feature>
<keyword evidence="4 6" id="KW-0560">Oxidoreductase</keyword>
<reference evidence="11" key="1">
    <citation type="submission" date="2009-02" db="EMBL/GenBank/DDBJ databases">
        <authorList>
            <person name="Fulton L."/>
            <person name="Clifton S."/>
            <person name="Fulton B."/>
            <person name="Xu J."/>
            <person name="Minx P."/>
            <person name="Pepin K.H."/>
            <person name="Johnson M."/>
            <person name="Bhonagiri V."/>
            <person name="Nash W.E."/>
            <person name="Mardis E.R."/>
            <person name="Wilson R.K."/>
        </authorList>
    </citation>
    <scope>NUCLEOTIDE SEQUENCE [LARGE SCALE GENOMIC DNA]</scope>
    <source>
        <strain evidence="11">DSM 15053</strain>
    </source>
</reference>
<dbReference type="NCBIfam" id="TIGR00112">
    <property type="entry name" value="proC"/>
    <property type="match status" value="1"/>
</dbReference>
<dbReference type="Gene3D" id="1.10.3730.10">
    <property type="entry name" value="ProC C-terminal domain-like"/>
    <property type="match status" value="1"/>
</dbReference>